<dbReference type="NCBIfam" id="TIGR01313">
    <property type="entry name" value="therm_gnt_kin"/>
    <property type="match status" value="1"/>
</dbReference>
<keyword evidence="11" id="KW-1185">Reference proteome</keyword>
<dbReference type="AlphaFoldDB" id="A0A1X6ZBN0"/>
<dbReference type="EMBL" id="FWFK01000004">
    <property type="protein sequence ID" value="SLN46276.1"/>
    <property type="molecule type" value="Genomic_DNA"/>
</dbReference>
<keyword evidence="7 9" id="KW-0067">ATP-binding</keyword>
<evidence type="ECO:0000256" key="6">
    <source>
        <dbReference type="ARBA" id="ARBA00022777"/>
    </source>
</evidence>
<dbReference type="EC" id="2.7.1.12" evidence="3 9"/>
<evidence type="ECO:0000256" key="3">
    <source>
        <dbReference type="ARBA" id="ARBA00012054"/>
    </source>
</evidence>
<evidence type="ECO:0000256" key="2">
    <source>
        <dbReference type="ARBA" id="ARBA00008420"/>
    </source>
</evidence>
<dbReference type="GO" id="GO:0005524">
    <property type="term" value="F:ATP binding"/>
    <property type="evidence" value="ECO:0007669"/>
    <property type="project" value="UniProtKB-KW"/>
</dbReference>
<dbReference type="GO" id="GO:0005737">
    <property type="term" value="C:cytoplasm"/>
    <property type="evidence" value="ECO:0007669"/>
    <property type="project" value="TreeGrafter"/>
</dbReference>
<evidence type="ECO:0000313" key="11">
    <source>
        <dbReference type="Proteomes" id="UP000193570"/>
    </source>
</evidence>
<dbReference type="PANTHER" id="PTHR43442:SF3">
    <property type="entry name" value="GLUCONOKINASE-RELATED"/>
    <property type="match status" value="1"/>
</dbReference>
<evidence type="ECO:0000256" key="7">
    <source>
        <dbReference type="ARBA" id="ARBA00022840"/>
    </source>
</evidence>
<comment type="pathway">
    <text evidence="1">Carbohydrate acid metabolism.</text>
</comment>
<evidence type="ECO:0000256" key="9">
    <source>
        <dbReference type="RuleBase" id="RU363066"/>
    </source>
</evidence>
<dbReference type="PANTHER" id="PTHR43442">
    <property type="entry name" value="GLUCONOKINASE-RELATED"/>
    <property type="match status" value="1"/>
</dbReference>
<name>A0A1X6ZBN0_9RHOB</name>
<organism evidence="10 11">
    <name type="scientific">Roseivivax jejudonensis</name>
    <dbReference type="NCBI Taxonomy" id="1529041"/>
    <lineage>
        <taxon>Bacteria</taxon>
        <taxon>Pseudomonadati</taxon>
        <taxon>Pseudomonadota</taxon>
        <taxon>Alphaproteobacteria</taxon>
        <taxon>Rhodobacterales</taxon>
        <taxon>Roseobacteraceae</taxon>
        <taxon>Roseivivax</taxon>
    </lineage>
</organism>
<dbReference type="GO" id="GO:0046316">
    <property type="term" value="F:gluconokinase activity"/>
    <property type="evidence" value="ECO:0007669"/>
    <property type="project" value="UniProtKB-EC"/>
</dbReference>
<accession>A0A1X6ZBN0</accession>
<evidence type="ECO:0000256" key="8">
    <source>
        <dbReference type="ARBA" id="ARBA00048090"/>
    </source>
</evidence>
<evidence type="ECO:0000256" key="1">
    <source>
        <dbReference type="ARBA" id="ARBA00004761"/>
    </source>
</evidence>
<gene>
    <name evidence="10" type="primary">gntK</name>
    <name evidence="10" type="ORF">ROJ8625_02236</name>
</gene>
<dbReference type="CDD" id="cd02021">
    <property type="entry name" value="GntK"/>
    <property type="match status" value="1"/>
</dbReference>
<dbReference type="InterPro" id="IPR027417">
    <property type="entry name" value="P-loop_NTPase"/>
</dbReference>
<dbReference type="Gene3D" id="3.40.50.300">
    <property type="entry name" value="P-loop containing nucleotide triphosphate hydrolases"/>
    <property type="match status" value="1"/>
</dbReference>
<evidence type="ECO:0000256" key="5">
    <source>
        <dbReference type="ARBA" id="ARBA00022741"/>
    </source>
</evidence>
<keyword evidence="4 9" id="KW-0808">Transferase</keyword>
<comment type="catalytic activity">
    <reaction evidence="8 9">
        <text>D-gluconate + ATP = 6-phospho-D-gluconate + ADP + H(+)</text>
        <dbReference type="Rhea" id="RHEA:19433"/>
        <dbReference type="ChEBI" id="CHEBI:15378"/>
        <dbReference type="ChEBI" id="CHEBI:18391"/>
        <dbReference type="ChEBI" id="CHEBI:30616"/>
        <dbReference type="ChEBI" id="CHEBI:58759"/>
        <dbReference type="ChEBI" id="CHEBI:456216"/>
        <dbReference type="EC" id="2.7.1.12"/>
    </reaction>
</comment>
<dbReference type="SUPFAM" id="SSF52540">
    <property type="entry name" value="P-loop containing nucleoside triphosphate hydrolases"/>
    <property type="match status" value="1"/>
</dbReference>
<reference evidence="10 11" key="1">
    <citation type="submission" date="2017-03" db="EMBL/GenBank/DDBJ databases">
        <authorList>
            <person name="Afonso C.L."/>
            <person name="Miller P.J."/>
            <person name="Scott M.A."/>
            <person name="Spackman E."/>
            <person name="Goraichik I."/>
            <person name="Dimitrov K.M."/>
            <person name="Suarez D.L."/>
            <person name="Swayne D.E."/>
        </authorList>
    </citation>
    <scope>NUCLEOTIDE SEQUENCE [LARGE SCALE GENOMIC DNA]</scope>
    <source>
        <strain evidence="10 11">CECT 8625</strain>
    </source>
</reference>
<keyword evidence="5 9" id="KW-0547">Nucleotide-binding</keyword>
<keyword evidence="6 9" id="KW-0418">Kinase</keyword>
<dbReference type="Pfam" id="PF13671">
    <property type="entry name" value="AAA_33"/>
    <property type="match status" value="1"/>
</dbReference>
<dbReference type="GO" id="GO:0005975">
    <property type="term" value="P:carbohydrate metabolic process"/>
    <property type="evidence" value="ECO:0007669"/>
    <property type="project" value="InterPro"/>
</dbReference>
<comment type="similarity">
    <text evidence="2 9">Belongs to the gluconokinase GntK/GntV family.</text>
</comment>
<evidence type="ECO:0000313" key="10">
    <source>
        <dbReference type="EMBL" id="SLN46276.1"/>
    </source>
</evidence>
<dbReference type="Proteomes" id="UP000193570">
    <property type="component" value="Unassembled WGS sequence"/>
</dbReference>
<evidence type="ECO:0000256" key="4">
    <source>
        <dbReference type="ARBA" id="ARBA00022679"/>
    </source>
</evidence>
<dbReference type="InterPro" id="IPR006001">
    <property type="entry name" value="Therm_gnt_kin"/>
</dbReference>
<sequence length="166" mass="17960">MRHVLVMGICGTGKSTLAAHLAERMACPLVEADEYHSPEAVARMSRGAALTDAHRWSWLDRVADAAASAGDRSVIACSALKDAYRQRLAERLGPLDVIFLHGDRDLIATRMAGREGHYMPTSLIDSQLADLEPPEGDDVLALDISDPFGPLADAAHDFANRSRQQA</sequence>
<dbReference type="RefSeq" id="WP_234984243.1">
    <property type="nucleotide sequence ID" value="NZ_FWFK01000004.1"/>
</dbReference>
<proteinExistence type="inferred from homology"/>
<protein>
    <recommendedName>
        <fullName evidence="3 9">Gluconokinase</fullName>
        <ecNumber evidence="3 9">2.7.1.12</ecNumber>
    </recommendedName>
</protein>